<keyword evidence="2" id="KW-1185">Reference proteome</keyword>
<dbReference type="OrthoDB" id="2068417at2"/>
<dbReference type="Proteomes" id="UP000070539">
    <property type="component" value="Unassembled WGS sequence"/>
</dbReference>
<proteinExistence type="predicted"/>
<sequence>MEEKLSSEQMKLLSGMMGADNSDTFQLLERINRLRRLFGSTEEQKPQDIQVKESSALEAPFGSTQGEKILCAAIPFLDMEFQKNIFVAVRFMELRRVLQGTKLEAREKQEDPVYRRHKMLHAVRPYLAAEEKNQLDSMMKIMEIRQIMGARRDDSE</sequence>
<dbReference type="AlphaFoldDB" id="A0A136WHK7"/>
<comment type="caution">
    <text evidence="1">The sequence shown here is derived from an EMBL/GenBank/DDBJ whole genome shotgun (WGS) entry which is preliminary data.</text>
</comment>
<reference evidence="1 2" key="1">
    <citation type="submission" date="2016-01" db="EMBL/GenBank/DDBJ databases">
        <title>Genome sequence of Clostridium neopropionicum X4, DSM-3847.</title>
        <authorList>
            <person name="Poehlein A."/>
            <person name="Beck M.H."/>
            <person name="Bengelsdorf F.R."/>
            <person name="Daniel R."/>
            <person name="Duerre P."/>
        </authorList>
    </citation>
    <scope>NUCLEOTIDE SEQUENCE [LARGE SCALE GENOMIC DNA]</scope>
    <source>
        <strain evidence="1 2">DSM-3847</strain>
    </source>
</reference>
<dbReference type="RefSeq" id="WP_066083440.1">
    <property type="nucleotide sequence ID" value="NZ_LRVM01000001.1"/>
</dbReference>
<evidence type="ECO:0000313" key="2">
    <source>
        <dbReference type="Proteomes" id="UP000070539"/>
    </source>
</evidence>
<accession>A0A136WHK7</accession>
<protein>
    <submittedName>
        <fullName evidence="1">Uncharacterized protein</fullName>
    </submittedName>
</protein>
<gene>
    <name evidence="1" type="ORF">CLNEO_01180</name>
</gene>
<organism evidence="1 2">
    <name type="scientific">Anaerotignum neopropionicum</name>
    <dbReference type="NCBI Taxonomy" id="36847"/>
    <lineage>
        <taxon>Bacteria</taxon>
        <taxon>Bacillati</taxon>
        <taxon>Bacillota</taxon>
        <taxon>Clostridia</taxon>
        <taxon>Lachnospirales</taxon>
        <taxon>Anaerotignaceae</taxon>
        <taxon>Anaerotignum</taxon>
    </lineage>
</organism>
<evidence type="ECO:0000313" key="1">
    <source>
        <dbReference type="EMBL" id="KXL54022.1"/>
    </source>
</evidence>
<dbReference type="STRING" id="36847.CLNEO_01180"/>
<dbReference type="EMBL" id="LRVM01000001">
    <property type="protein sequence ID" value="KXL54022.1"/>
    <property type="molecule type" value="Genomic_DNA"/>
</dbReference>
<name>A0A136WHK7_9FIRM</name>